<protein>
    <submittedName>
        <fullName evidence="3">Pl-crustin 3</fullName>
    </submittedName>
</protein>
<feature type="domain" description="WAP" evidence="2">
    <location>
        <begin position="104"/>
        <end position="157"/>
    </location>
</feature>
<dbReference type="GO" id="GO:0030414">
    <property type="term" value="F:peptidase inhibitor activity"/>
    <property type="evidence" value="ECO:0007669"/>
    <property type="project" value="InterPro"/>
</dbReference>
<evidence type="ECO:0000256" key="1">
    <source>
        <dbReference type="SAM" id="SignalP"/>
    </source>
</evidence>
<sequence length="157" mass="16516">MKCLQSVLVLVLLLAMVSAQNTNTTNTRIGGFAGGSGLLPGPAIGGGIGIPGGVLLPGSFQGGISGGIIHQYGLDCSGNSLSPQTGNCRYYLRNPVNRRYYCTRNQKPAYKCPLLRPDCPDTRSGPPVECYTDNDCGPLDKCCCDACLDHYVCKPAA</sequence>
<keyword evidence="1" id="KW-0732">Signal</keyword>
<dbReference type="GO" id="GO:0005576">
    <property type="term" value="C:extracellular region"/>
    <property type="evidence" value="ECO:0007669"/>
    <property type="project" value="InterPro"/>
</dbReference>
<proteinExistence type="evidence at transcript level"/>
<reference evidence="3" key="1">
    <citation type="journal article" date="2007" name="Dev. Comp. Immunol.">
        <title>Antibacterial peptides in hemocytes and hematopoietic tissue from freshwater crayfish Pacifastacus leniusculus: characterization and expression pattern.</title>
        <authorList>
            <person name="Jiravanichpaisal P."/>
            <person name="Lee S.Y."/>
            <person name="Kim Y.A."/>
            <person name="Andren T."/>
            <person name="Soderhall I."/>
        </authorList>
    </citation>
    <scope>NUCLEOTIDE SEQUENCE</scope>
</reference>
<feature type="signal peptide" evidence="1">
    <location>
        <begin position="1"/>
        <end position="19"/>
    </location>
</feature>
<dbReference type="AlphaFoldDB" id="A5A3L3"/>
<evidence type="ECO:0000313" key="3">
    <source>
        <dbReference type="EMBL" id="ABP88044.2"/>
    </source>
</evidence>
<accession>A5A3L3</accession>
<feature type="chain" id="PRO_5002677426" evidence="1">
    <location>
        <begin position="20"/>
        <end position="157"/>
    </location>
</feature>
<dbReference type="EMBL" id="EF523614">
    <property type="protein sequence ID" value="ABP88044.2"/>
    <property type="molecule type" value="mRNA"/>
</dbReference>
<dbReference type="InterPro" id="IPR008197">
    <property type="entry name" value="WAP_dom"/>
</dbReference>
<reference evidence="3" key="2">
    <citation type="submission" date="2007-11" db="EMBL/GenBank/DDBJ databases">
        <authorList>
            <person name="Kim Y.-A."/>
            <person name="Jiravanichpaisal P."/>
            <person name="Soderhall I."/>
        </authorList>
    </citation>
    <scope>NUCLEOTIDE SEQUENCE</scope>
</reference>
<evidence type="ECO:0000259" key="2">
    <source>
        <dbReference type="PROSITE" id="PS51390"/>
    </source>
</evidence>
<organism evidence="3">
    <name type="scientific">Pacifastacus leniusculus</name>
    <name type="common">Signal crayfish</name>
    <dbReference type="NCBI Taxonomy" id="6720"/>
    <lineage>
        <taxon>Eukaryota</taxon>
        <taxon>Metazoa</taxon>
        <taxon>Ecdysozoa</taxon>
        <taxon>Arthropoda</taxon>
        <taxon>Crustacea</taxon>
        <taxon>Multicrustacea</taxon>
        <taxon>Malacostraca</taxon>
        <taxon>Eumalacostraca</taxon>
        <taxon>Eucarida</taxon>
        <taxon>Decapoda</taxon>
        <taxon>Pleocyemata</taxon>
        <taxon>Astacidea</taxon>
        <taxon>Astacoidea</taxon>
        <taxon>Astacidae</taxon>
        <taxon>Pacifastacus</taxon>
    </lineage>
</organism>
<dbReference type="PROSITE" id="PS51390">
    <property type="entry name" value="WAP"/>
    <property type="match status" value="1"/>
</dbReference>
<name>A5A3L3_PACLE</name>